<organism evidence="21 22">
    <name type="scientific">Dispira parvispora</name>
    <dbReference type="NCBI Taxonomy" id="1520584"/>
    <lineage>
        <taxon>Eukaryota</taxon>
        <taxon>Fungi</taxon>
        <taxon>Fungi incertae sedis</taxon>
        <taxon>Zoopagomycota</taxon>
        <taxon>Kickxellomycotina</taxon>
        <taxon>Dimargaritomycetes</taxon>
        <taxon>Dimargaritales</taxon>
        <taxon>Dimargaritaceae</taxon>
        <taxon>Dispira</taxon>
    </lineage>
</organism>
<evidence type="ECO:0000256" key="3">
    <source>
        <dbReference type="ARBA" id="ARBA00005062"/>
    </source>
</evidence>
<evidence type="ECO:0000256" key="7">
    <source>
        <dbReference type="ARBA" id="ARBA00022605"/>
    </source>
</evidence>
<evidence type="ECO:0000256" key="16">
    <source>
        <dbReference type="PIRSR" id="PIRSR036497-2"/>
    </source>
</evidence>
<evidence type="ECO:0000256" key="9">
    <source>
        <dbReference type="ARBA" id="ARBA00022857"/>
    </source>
</evidence>
<dbReference type="GO" id="GO:0050661">
    <property type="term" value="F:NADP binding"/>
    <property type="evidence" value="ECO:0007669"/>
    <property type="project" value="InterPro"/>
</dbReference>
<dbReference type="FunFam" id="3.30.360.10:FF:000006">
    <property type="entry name" value="Bifunctional aspartokinase/homoserine dehydrogenase"/>
    <property type="match status" value="1"/>
</dbReference>
<keyword evidence="11 14" id="KW-0486">Methionine biosynthesis</keyword>
<proteinExistence type="inferred from homology"/>
<evidence type="ECO:0000256" key="17">
    <source>
        <dbReference type="RuleBase" id="RU000579"/>
    </source>
</evidence>
<evidence type="ECO:0000256" key="1">
    <source>
        <dbReference type="ARBA" id="ARBA00001920"/>
    </source>
</evidence>
<feature type="binding site" evidence="16">
    <location>
        <begin position="8"/>
        <end position="13"/>
    </location>
    <ligand>
        <name>NADP(+)</name>
        <dbReference type="ChEBI" id="CHEBI:58349"/>
    </ligand>
</feature>
<name>A0A9W8E698_9FUNG</name>
<feature type="active site" description="Proton donor" evidence="15">
    <location>
        <position position="232"/>
    </location>
</feature>
<comment type="cofactor">
    <cofactor evidence="1">
        <name>a metal cation</name>
        <dbReference type="ChEBI" id="CHEBI:25213"/>
    </cofactor>
</comment>
<evidence type="ECO:0000256" key="10">
    <source>
        <dbReference type="ARBA" id="ARBA00023002"/>
    </source>
</evidence>
<gene>
    <name evidence="21" type="primary">HOM6</name>
    <name evidence="21" type="ORF">IWQ62_000230</name>
</gene>
<evidence type="ECO:0000313" key="22">
    <source>
        <dbReference type="Proteomes" id="UP001150925"/>
    </source>
</evidence>
<evidence type="ECO:0000256" key="15">
    <source>
        <dbReference type="PIRSR" id="PIRSR036497-1"/>
    </source>
</evidence>
<dbReference type="InterPro" id="IPR036291">
    <property type="entry name" value="NAD(P)-bd_dom_sf"/>
</dbReference>
<evidence type="ECO:0000256" key="6">
    <source>
        <dbReference type="ARBA" id="ARBA00013376"/>
    </source>
</evidence>
<dbReference type="OrthoDB" id="67851at2759"/>
<dbReference type="InterPro" id="IPR001342">
    <property type="entry name" value="HDH_cat"/>
</dbReference>
<dbReference type="PROSITE" id="PS01042">
    <property type="entry name" value="HOMOSER_DHGENASE"/>
    <property type="match status" value="1"/>
</dbReference>
<dbReference type="SUPFAM" id="SSF55347">
    <property type="entry name" value="Glyceraldehyde-3-phosphate dehydrogenase-like, C-terminal domain"/>
    <property type="match status" value="1"/>
</dbReference>
<evidence type="ECO:0000259" key="19">
    <source>
        <dbReference type="Pfam" id="PF00742"/>
    </source>
</evidence>
<comment type="function">
    <text evidence="13">Catalyzes the conversion of L-aspartate-beta-semialdehyde (L-Asa) to L-homoserine (L-Hse), the third step in the biosynthesis of amino acids that derive from aspartate (the aspartate family of amino acids), including methioinine and threonine, the latter of which is a precursor to isoleucine; production of homoserine leads to a branch-point in the pathway as it can either be O-phosphorylated for processing to threonine, or O-acylated for processing to methionine.</text>
</comment>
<keyword evidence="7 14" id="KW-0028">Amino-acid biosynthesis</keyword>
<protein>
    <recommendedName>
        <fullName evidence="6 14">Homoserine dehydrogenase</fullName>
        <shortName evidence="14">HDH</shortName>
        <ecNumber evidence="5 14">1.1.1.3</ecNumber>
    </recommendedName>
</protein>
<accession>A0A9W8E698</accession>
<dbReference type="GO" id="GO:0009086">
    <property type="term" value="P:methionine biosynthetic process"/>
    <property type="evidence" value="ECO:0007669"/>
    <property type="project" value="UniProtKB-KW"/>
</dbReference>
<dbReference type="PANTHER" id="PTHR43070">
    <property type="match status" value="1"/>
</dbReference>
<dbReference type="Pfam" id="PF00742">
    <property type="entry name" value="Homoserine_dh"/>
    <property type="match status" value="1"/>
</dbReference>
<feature type="binding site" evidence="16">
    <location>
        <position position="94"/>
    </location>
    <ligand>
        <name>NADPH</name>
        <dbReference type="ChEBI" id="CHEBI:57783"/>
    </ligand>
</feature>
<dbReference type="PIRSF" id="PIRSF036497">
    <property type="entry name" value="HDH_short"/>
    <property type="match status" value="1"/>
</dbReference>
<dbReference type="Gene3D" id="3.30.360.10">
    <property type="entry name" value="Dihydrodipicolinate Reductase, domain 2"/>
    <property type="match status" value="1"/>
</dbReference>
<comment type="catalytic activity">
    <reaction evidence="12">
        <text>L-homoserine + NADP(+) = L-aspartate 4-semialdehyde + NADPH + H(+)</text>
        <dbReference type="Rhea" id="RHEA:15761"/>
        <dbReference type="ChEBI" id="CHEBI:15378"/>
        <dbReference type="ChEBI" id="CHEBI:57476"/>
        <dbReference type="ChEBI" id="CHEBI:57783"/>
        <dbReference type="ChEBI" id="CHEBI:58349"/>
        <dbReference type="ChEBI" id="CHEBI:537519"/>
        <dbReference type="EC" id="1.1.1.3"/>
    </reaction>
    <physiologicalReaction direction="right-to-left" evidence="12">
        <dbReference type="Rhea" id="RHEA:15763"/>
    </physiologicalReaction>
</comment>
<dbReference type="Pfam" id="PF03447">
    <property type="entry name" value="NAD_binding_3"/>
    <property type="match status" value="1"/>
</dbReference>
<feature type="domain" description="Homoserine dehydrogenase catalytic" evidence="19">
    <location>
        <begin position="158"/>
        <end position="360"/>
    </location>
</feature>
<keyword evidence="9 14" id="KW-0521">NADP</keyword>
<dbReference type="PANTHER" id="PTHR43070:SF5">
    <property type="entry name" value="HOMOSERINE DEHYDROGENASE"/>
    <property type="match status" value="1"/>
</dbReference>
<dbReference type="EMBL" id="JANBPY010000008">
    <property type="protein sequence ID" value="KAJ1970025.1"/>
    <property type="molecule type" value="Genomic_DNA"/>
</dbReference>
<keyword evidence="10 14" id="KW-0560">Oxidoreductase</keyword>
<evidence type="ECO:0000256" key="4">
    <source>
        <dbReference type="ARBA" id="ARBA00006753"/>
    </source>
</evidence>
<dbReference type="EC" id="1.1.1.3" evidence="5 14"/>
<comment type="pathway">
    <text evidence="3 17">Amino-acid biosynthesis; L-methionine biosynthesis via de novo pathway; L-homoserine from L-aspartate: step 3/3.</text>
</comment>
<comment type="caution">
    <text evidence="21">The sequence shown here is derived from an EMBL/GenBank/DDBJ whole genome shotgun (WGS) entry which is preliminary data.</text>
</comment>
<evidence type="ECO:0000256" key="12">
    <source>
        <dbReference type="ARBA" id="ARBA00048841"/>
    </source>
</evidence>
<evidence type="ECO:0000256" key="8">
    <source>
        <dbReference type="ARBA" id="ARBA00022697"/>
    </source>
</evidence>
<reference evidence="21" key="1">
    <citation type="submission" date="2022-07" db="EMBL/GenBank/DDBJ databases">
        <title>Phylogenomic reconstructions and comparative analyses of Kickxellomycotina fungi.</title>
        <authorList>
            <person name="Reynolds N.K."/>
            <person name="Stajich J.E."/>
            <person name="Barry K."/>
            <person name="Grigoriev I.V."/>
            <person name="Crous P."/>
            <person name="Smith M.E."/>
        </authorList>
    </citation>
    <scope>NUCLEOTIDE SEQUENCE</scope>
    <source>
        <strain evidence="21">RSA 1196</strain>
    </source>
</reference>
<evidence type="ECO:0000313" key="21">
    <source>
        <dbReference type="EMBL" id="KAJ1970025.1"/>
    </source>
</evidence>
<keyword evidence="22" id="KW-1185">Reference proteome</keyword>
<feature type="binding site" evidence="16">
    <location>
        <position position="217"/>
    </location>
    <ligand>
        <name>L-homoserine</name>
        <dbReference type="ChEBI" id="CHEBI:57476"/>
    </ligand>
</feature>
<dbReference type="GO" id="GO:0009088">
    <property type="term" value="P:threonine biosynthetic process"/>
    <property type="evidence" value="ECO:0007669"/>
    <property type="project" value="UniProtKB-KW"/>
</dbReference>
<evidence type="ECO:0000256" key="13">
    <source>
        <dbReference type="ARBA" id="ARBA00059589"/>
    </source>
</evidence>
<evidence type="ECO:0000259" key="20">
    <source>
        <dbReference type="Pfam" id="PF03447"/>
    </source>
</evidence>
<dbReference type="GO" id="GO:0004412">
    <property type="term" value="F:homoserine dehydrogenase activity"/>
    <property type="evidence" value="ECO:0007669"/>
    <property type="project" value="UniProtKB-EC"/>
</dbReference>
<evidence type="ECO:0000256" key="5">
    <source>
        <dbReference type="ARBA" id="ARBA00013213"/>
    </source>
</evidence>
<dbReference type="Gene3D" id="3.40.50.720">
    <property type="entry name" value="NAD(P)-binding Rossmann-like Domain"/>
    <property type="match status" value="1"/>
</dbReference>
<dbReference type="InterPro" id="IPR022697">
    <property type="entry name" value="HDH_short"/>
</dbReference>
<dbReference type="InterPro" id="IPR011147">
    <property type="entry name" value="Bifunc_Aspkin/hSer_DH"/>
</dbReference>
<dbReference type="GO" id="GO:0009090">
    <property type="term" value="P:homoserine biosynthetic process"/>
    <property type="evidence" value="ECO:0007669"/>
    <property type="project" value="TreeGrafter"/>
</dbReference>
<dbReference type="AlphaFoldDB" id="A0A9W8E698"/>
<dbReference type="InterPro" id="IPR005106">
    <property type="entry name" value="Asp/hSer_DH_NAD-bd"/>
</dbReference>
<comment type="pathway">
    <text evidence="2 17">Amino-acid biosynthesis; L-threonine biosynthesis; L-threonine from L-aspartate: step 3/5.</text>
</comment>
<dbReference type="Proteomes" id="UP001150925">
    <property type="component" value="Unassembled WGS sequence"/>
</dbReference>
<evidence type="ECO:0000256" key="18">
    <source>
        <dbReference type="RuleBase" id="RU004171"/>
    </source>
</evidence>
<comment type="similarity">
    <text evidence="4 14 18">Belongs to the homoserine dehydrogenase family.</text>
</comment>
<feature type="binding site" evidence="16">
    <location>
        <position position="118"/>
    </location>
    <ligand>
        <name>NADPH</name>
        <dbReference type="ChEBI" id="CHEBI:57783"/>
    </ligand>
</feature>
<keyword evidence="8 14" id="KW-0791">Threonine biosynthesis</keyword>
<dbReference type="InterPro" id="IPR019811">
    <property type="entry name" value="HDH_CS"/>
</dbReference>
<evidence type="ECO:0000256" key="2">
    <source>
        <dbReference type="ARBA" id="ARBA00005056"/>
    </source>
</evidence>
<evidence type="ECO:0000256" key="11">
    <source>
        <dbReference type="ARBA" id="ARBA00023167"/>
    </source>
</evidence>
<evidence type="ECO:0000256" key="14">
    <source>
        <dbReference type="PIRNR" id="PIRNR036497"/>
    </source>
</evidence>
<feature type="domain" description="Aspartate/homoserine dehydrogenase NAD-binding" evidence="20">
    <location>
        <begin position="8"/>
        <end position="132"/>
    </location>
</feature>
<dbReference type="SUPFAM" id="SSF51735">
    <property type="entry name" value="NAD(P)-binding Rossmann-fold domains"/>
    <property type="match status" value="1"/>
</dbReference>
<sequence>MLNVAIVGPGLVGKELLVQLLAHASATLAVVGVINSRRMVLGAVPGEPLAQPTAWEQQLGDEQQSFEADLDRFIDELAKGVVTFKTPTVVVDCTASLAIAEKYPQWLSRGLHLVTPNKKGFSSQWSLFADIRRLSRGFSPQPDAPLVYHESTVGAGLPVLNTLYDLVKTGDKIVRIEGIFSGTLSYLFNEFSSPVATGEGRTFSEIVQVAKSLGYTEPDPRDDLNGMDVARKVVILARVAGLQVSLDDLQVENIVPTELRSVATADDFMKQLPSFDQHFTQLNQQAADANTVLRYVGVVDPQGTCSVKLGRYPVDHPFANLKGSDNIIAFTTERFPSPLIVQGAGAGAAVTAFGIFSDILKVAERVQ</sequence>